<keyword evidence="1" id="KW-0472">Membrane</keyword>
<name>H3NPV7_9FIRM</name>
<dbReference type="GeneID" id="96999342"/>
<evidence type="ECO:0000313" key="4">
    <source>
        <dbReference type="Proteomes" id="UP000004191"/>
    </source>
</evidence>
<dbReference type="Proteomes" id="UP000004191">
    <property type="component" value="Unassembled WGS sequence"/>
</dbReference>
<sequence>MNLLVMKSMLENINLAAKKFFAKEDGDVNIVAIVFLIAVAVALALIFKDQVTNLINTLFGNINEKAQQFTNS</sequence>
<keyword evidence="4" id="KW-1185">Reference proteome</keyword>
<keyword evidence="1" id="KW-1133">Transmembrane helix</keyword>
<feature type="domain" description="Putative Flagellin Flp1-like" evidence="2">
    <location>
        <begin position="19"/>
        <end position="67"/>
    </location>
</feature>
<dbReference type="STRING" id="883114.HMPREF9709_01379"/>
<keyword evidence="1" id="KW-0812">Transmembrane</keyword>
<protein>
    <recommendedName>
        <fullName evidence="2">Putative Flagellin Flp1-like domain-containing protein</fullName>
    </recommendedName>
</protein>
<evidence type="ECO:0000256" key="1">
    <source>
        <dbReference type="SAM" id="Phobius"/>
    </source>
</evidence>
<evidence type="ECO:0000313" key="3">
    <source>
        <dbReference type="EMBL" id="EHR33335.1"/>
    </source>
</evidence>
<dbReference type="AlphaFoldDB" id="H3NPV7"/>
<dbReference type="EMBL" id="AGEI01000024">
    <property type="protein sequence ID" value="EHR33335.1"/>
    <property type="molecule type" value="Genomic_DNA"/>
</dbReference>
<feature type="transmembrane region" description="Helical" evidence="1">
    <location>
        <begin position="28"/>
        <end position="47"/>
    </location>
</feature>
<accession>H3NPV7</accession>
<gene>
    <name evidence="3" type="ORF">HMPREF9709_01379</name>
</gene>
<dbReference type="Pfam" id="PF16982">
    <property type="entry name" value="Flp1_like"/>
    <property type="match status" value="1"/>
</dbReference>
<dbReference type="RefSeq" id="WP_005398894.1">
    <property type="nucleotide sequence ID" value="NZ_JH601088.1"/>
</dbReference>
<dbReference type="InterPro" id="IPR031564">
    <property type="entry name" value="Flp1-like"/>
</dbReference>
<evidence type="ECO:0000259" key="2">
    <source>
        <dbReference type="Pfam" id="PF16982"/>
    </source>
</evidence>
<comment type="caution">
    <text evidence="3">The sequence shown here is derived from an EMBL/GenBank/DDBJ whole genome shotgun (WGS) entry which is preliminary data.</text>
</comment>
<dbReference type="HOGENOM" id="CLU_189990_1_0_9"/>
<reference evidence="3 4" key="1">
    <citation type="submission" date="2012-01" db="EMBL/GenBank/DDBJ databases">
        <title>The Genome Sequence of Helcococcus kunzii ATCC 51366.</title>
        <authorList>
            <consortium name="The Broad Institute Genome Sequencing Platform"/>
            <person name="Earl A."/>
            <person name="Ward D."/>
            <person name="Feldgarden M."/>
            <person name="Gevers D."/>
            <person name="Huys G."/>
            <person name="Young S.K."/>
            <person name="Zeng Q."/>
            <person name="Gargeya S."/>
            <person name="Fitzgerald M."/>
            <person name="Haas B."/>
            <person name="Abouelleil A."/>
            <person name="Alvarado L."/>
            <person name="Arachchi H.M."/>
            <person name="Berlin A."/>
            <person name="Chapman S.B."/>
            <person name="Gearin G."/>
            <person name="Goldberg J."/>
            <person name="Griggs A."/>
            <person name="Gujja S."/>
            <person name="Hansen M."/>
            <person name="Heiman D."/>
            <person name="Howarth C."/>
            <person name="Larimer J."/>
            <person name="Lui A."/>
            <person name="MacDonald P.J.P."/>
            <person name="McCowen C."/>
            <person name="Montmayeur A."/>
            <person name="Murphy C."/>
            <person name="Neiman D."/>
            <person name="Pearson M."/>
            <person name="Priest M."/>
            <person name="Roberts A."/>
            <person name="Saif S."/>
            <person name="Shea T."/>
            <person name="Sisk P."/>
            <person name="Stolte C."/>
            <person name="Sykes S."/>
            <person name="Wortman J."/>
            <person name="Nusbaum C."/>
            <person name="Birren B."/>
        </authorList>
    </citation>
    <scope>NUCLEOTIDE SEQUENCE [LARGE SCALE GENOMIC DNA]</scope>
    <source>
        <strain evidence="3 4">ATCC 51366</strain>
    </source>
</reference>
<organism evidence="3 4">
    <name type="scientific">Helcococcus kunzii ATCC 51366</name>
    <dbReference type="NCBI Taxonomy" id="883114"/>
    <lineage>
        <taxon>Bacteria</taxon>
        <taxon>Bacillati</taxon>
        <taxon>Bacillota</taxon>
        <taxon>Tissierellia</taxon>
        <taxon>Tissierellales</taxon>
        <taxon>Peptoniphilaceae</taxon>
        <taxon>Helcococcus</taxon>
    </lineage>
</organism>
<proteinExistence type="predicted"/>